<keyword evidence="5" id="KW-1185">Reference proteome</keyword>
<evidence type="ECO:0000313" key="5">
    <source>
        <dbReference type="Proteomes" id="UP000007148"/>
    </source>
</evidence>
<dbReference type="STRING" id="1109443.G4TM85"/>
<reference evidence="4 5" key="1">
    <citation type="journal article" date="2011" name="PLoS Pathog.">
        <title>Endophytic Life Strategies Decoded by Genome and Transcriptome Analyses of the Mutualistic Root Symbiont Piriformospora indica.</title>
        <authorList>
            <person name="Zuccaro A."/>
            <person name="Lahrmann U."/>
            <person name="Guldener U."/>
            <person name="Langen G."/>
            <person name="Pfiffi S."/>
            <person name="Biedenkopf D."/>
            <person name="Wong P."/>
            <person name="Samans B."/>
            <person name="Grimm C."/>
            <person name="Basiewicz M."/>
            <person name="Murat C."/>
            <person name="Martin F."/>
            <person name="Kogel K.H."/>
        </authorList>
    </citation>
    <scope>NUCLEOTIDE SEQUENCE [LARGE SCALE GENOMIC DNA]</scope>
    <source>
        <strain evidence="4 5">DSM 11827</strain>
    </source>
</reference>
<evidence type="ECO:0000256" key="2">
    <source>
        <dbReference type="SAM" id="Phobius"/>
    </source>
</evidence>
<keyword evidence="2" id="KW-0472">Membrane</keyword>
<evidence type="ECO:0000313" key="4">
    <source>
        <dbReference type="EMBL" id="CCA72428.1"/>
    </source>
</evidence>
<feature type="domain" description="DUF6535" evidence="3">
    <location>
        <begin position="47"/>
        <end position="213"/>
    </location>
</feature>
<evidence type="ECO:0000256" key="1">
    <source>
        <dbReference type="SAM" id="MobiDB-lite"/>
    </source>
</evidence>
<feature type="transmembrane region" description="Helical" evidence="2">
    <location>
        <begin position="186"/>
        <end position="213"/>
    </location>
</feature>
<keyword evidence="2" id="KW-1133">Transmembrane helix</keyword>
<keyword evidence="2" id="KW-0812">Transmembrane</keyword>
<dbReference type="InterPro" id="IPR045338">
    <property type="entry name" value="DUF6535"/>
</dbReference>
<dbReference type="Proteomes" id="UP000007148">
    <property type="component" value="Unassembled WGS sequence"/>
</dbReference>
<dbReference type="AlphaFoldDB" id="G4TM85"/>
<evidence type="ECO:0000259" key="3">
    <source>
        <dbReference type="Pfam" id="PF20153"/>
    </source>
</evidence>
<protein>
    <recommendedName>
        <fullName evidence="3">DUF6535 domain-containing protein</fullName>
    </recommendedName>
</protein>
<sequence length="670" mass="74695">MSGKYTTHYDPQTALGTERLNNSTAFPSSWLQSNDDAEGAPIQPTVWSVYMRKGHNYDDDLVKDANNTVDVLLIFAGLFSAVLSAFIQITYPKLQSDQGEILLAILQETRRPGSTSQEKFRIPAYVVSVNCFLFAGLFISIFVALLGILVKQWTRSYQRNLKAVSSTQLRARIRHYRYKGIKKWKLSGFVAFLSICMHLALFVSAVGILQLLFATAPAAGIVALVVFGIGTIIFFVTSFIPLFQPEAPFQSPLSKGLIWVSTWVGRKVTWIGQKIYVPSHLRGGKESGVEGDKEGNVKGDKESSSDAGLEDDLGHSPKEATKEISRVRKRLELDLDIIASLIKRADKSTERAILDLCFEHLPNLVTLERKHPHIILEKVIITEVYIFLAKGCILQPVFGVKAVDETRRKRAVLLCEFLRWFLSIEGCSDQRYAIKDRLNKDSFDPKELPTALAKYSDPNPTGQVKESDTKNVVIAYSALGRIDHLSEQQRDDQGCAHCKKSLASIQDKNQDRNAMMENISKFIIGFSDCLLVCDRNKTQPREAQCETALGALKSVLEPPDLPKNEVNDFVPWDKEKAVWKSALEQKKNGTGELPRIWFNPAIDFINTVKSNPTPRDPTRQASSQSIASALGIRKPSRSPGRGRPTGGTPDLRADTSTATHLVIPRPDQRP</sequence>
<proteinExistence type="predicted"/>
<organism evidence="4 5">
    <name type="scientific">Serendipita indica (strain DSM 11827)</name>
    <name type="common">Root endophyte fungus</name>
    <name type="synonym">Piriformospora indica</name>
    <dbReference type="NCBI Taxonomy" id="1109443"/>
    <lineage>
        <taxon>Eukaryota</taxon>
        <taxon>Fungi</taxon>
        <taxon>Dikarya</taxon>
        <taxon>Basidiomycota</taxon>
        <taxon>Agaricomycotina</taxon>
        <taxon>Agaricomycetes</taxon>
        <taxon>Sebacinales</taxon>
        <taxon>Serendipitaceae</taxon>
        <taxon>Serendipita</taxon>
    </lineage>
</organism>
<feature type="compositionally biased region" description="Basic and acidic residues" evidence="1">
    <location>
        <begin position="285"/>
        <end position="304"/>
    </location>
</feature>
<name>G4TM85_SERID</name>
<feature type="transmembrane region" description="Helical" evidence="2">
    <location>
        <begin position="122"/>
        <end position="150"/>
    </location>
</feature>
<feature type="region of interest" description="Disordered" evidence="1">
    <location>
        <begin position="285"/>
        <end position="316"/>
    </location>
</feature>
<gene>
    <name evidence="4" type="ORF">PIIN_06364</name>
</gene>
<dbReference type="OrthoDB" id="3235960at2759"/>
<feature type="compositionally biased region" description="Polar residues" evidence="1">
    <location>
        <begin position="610"/>
        <end position="627"/>
    </location>
</feature>
<dbReference type="Pfam" id="PF20153">
    <property type="entry name" value="DUF6535"/>
    <property type="match status" value="1"/>
</dbReference>
<dbReference type="InParanoid" id="G4TM85"/>
<comment type="caution">
    <text evidence="4">The sequence shown here is derived from an EMBL/GenBank/DDBJ whole genome shotgun (WGS) entry which is preliminary data.</text>
</comment>
<feature type="transmembrane region" description="Helical" evidence="2">
    <location>
        <begin position="71"/>
        <end position="91"/>
    </location>
</feature>
<feature type="compositionally biased region" description="Low complexity" evidence="1">
    <location>
        <begin position="637"/>
        <end position="649"/>
    </location>
</feature>
<feature type="transmembrane region" description="Helical" evidence="2">
    <location>
        <begin position="219"/>
        <end position="243"/>
    </location>
</feature>
<dbReference type="EMBL" id="CAFZ01000164">
    <property type="protein sequence ID" value="CCA72428.1"/>
    <property type="molecule type" value="Genomic_DNA"/>
</dbReference>
<feature type="region of interest" description="Disordered" evidence="1">
    <location>
        <begin position="610"/>
        <end position="670"/>
    </location>
</feature>
<accession>G4TM85</accession>
<dbReference type="HOGENOM" id="CLU_416286_0_0_1"/>